<protein>
    <submittedName>
        <fullName evidence="2">Uncharacterized protein</fullName>
    </submittedName>
</protein>
<gene>
    <name evidence="2" type="ORF">KCG34_06515</name>
</gene>
<evidence type="ECO:0000313" key="3">
    <source>
        <dbReference type="Proteomes" id="UP000676409"/>
    </source>
</evidence>
<dbReference type="EMBL" id="CP073078">
    <property type="protein sequence ID" value="QUD89530.1"/>
    <property type="molecule type" value="Genomic_DNA"/>
</dbReference>
<evidence type="ECO:0000256" key="1">
    <source>
        <dbReference type="SAM" id="Coils"/>
    </source>
</evidence>
<sequence>MPAIRRDVALMLAQADIQLADAEAKLFRGSDREKMQAAGKLAFLKRQKEMLERRIEEIDRHPEASETLFQWIKEESFALSVRLESWIANA</sequence>
<name>A0A975G279_9CAUL</name>
<reference evidence="2" key="1">
    <citation type="submission" date="2021-04" db="EMBL/GenBank/DDBJ databases">
        <title>The complete genome sequence of Caulobacter sp. S6.</title>
        <authorList>
            <person name="Tang Y."/>
            <person name="Ouyang W."/>
            <person name="Liu Q."/>
            <person name="Huang B."/>
            <person name="Guo Z."/>
            <person name="Lei P."/>
        </authorList>
    </citation>
    <scope>NUCLEOTIDE SEQUENCE</scope>
    <source>
        <strain evidence="2">S6</strain>
    </source>
</reference>
<evidence type="ECO:0000313" key="2">
    <source>
        <dbReference type="EMBL" id="QUD89530.1"/>
    </source>
</evidence>
<dbReference type="AlphaFoldDB" id="A0A975G279"/>
<dbReference type="Proteomes" id="UP000676409">
    <property type="component" value="Chromosome"/>
</dbReference>
<feature type="coiled-coil region" evidence="1">
    <location>
        <begin position="34"/>
        <end position="61"/>
    </location>
</feature>
<dbReference type="RefSeq" id="WP_211939582.1">
    <property type="nucleotide sequence ID" value="NZ_CP073078.1"/>
</dbReference>
<organism evidence="2 3">
    <name type="scientific">Phenylobacterium montanum</name>
    <dbReference type="NCBI Taxonomy" id="2823693"/>
    <lineage>
        <taxon>Bacteria</taxon>
        <taxon>Pseudomonadati</taxon>
        <taxon>Pseudomonadota</taxon>
        <taxon>Alphaproteobacteria</taxon>
        <taxon>Caulobacterales</taxon>
        <taxon>Caulobacteraceae</taxon>
        <taxon>Phenylobacterium</taxon>
    </lineage>
</organism>
<keyword evidence="1" id="KW-0175">Coiled coil</keyword>
<accession>A0A975G279</accession>
<keyword evidence="3" id="KW-1185">Reference proteome</keyword>
<proteinExistence type="predicted"/>
<dbReference type="KEGG" id="caul:KCG34_06515"/>